<accession>A0A382RWD2</accession>
<feature type="non-terminal residue" evidence="1">
    <location>
        <position position="60"/>
    </location>
</feature>
<dbReference type="EMBL" id="UINC01124297">
    <property type="protein sequence ID" value="SVD01347.1"/>
    <property type="molecule type" value="Genomic_DNA"/>
</dbReference>
<gene>
    <name evidence="1" type="ORF">METZ01_LOCUS354201</name>
</gene>
<name>A0A382RWD2_9ZZZZ</name>
<proteinExistence type="predicted"/>
<evidence type="ECO:0000313" key="1">
    <source>
        <dbReference type="EMBL" id="SVD01347.1"/>
    </source>
</evidence>
<protein>
    <submittedName>
        <fullName evidence="1">Uncharacterized protein</fullName>
    </submittedName>
</protein>
<organism evidence="1">
    <name type="scientific">marine metagenome</name>
    <dbReference type="NCBI Taxonomy" id="408172"/>
    <lineage>
        <taxon>unclassified sequences</taxon>
        <taxon>metagenomes</taxon>
        <taxon>ecological metagenomes</taxon>
    </lineage>
</organism>
<dbReference type="AlphaFoldDB" id="A0A382RWD2"/>
<sequence length="60" mass="6754">MIAYIFFLEVVPNPDKIFFIDQGFRRRESTSSDALVITWYNPLGSTLVPASLVKGLHANP</sequence>
<reference evidence="1" key="1">
    <citation type="submission" date="2018-05" db="EMBL/GenBank/DDBJ databases">
        <authorList>
            <person name="Lanie J.A."/>
            <person name="Ng W.-L."/>
            <person name="Kazmierczak K.M."/>
            <person name="Andrzejewski T.M."/>
            <person name="Davidsen T.M."/>
            <person name="Wayne K.J."/>
            <person name="Tettelin H."/>
            <person name="Glass J.I."/>
            <person name="Rusch D."/>
            <person name="Podicherti R."/>
            <person name="Tsui H.-C.T."/>
            <person name="Winkler M.E."/>
        </authorList>
    </citation>
    <scope>NUCLEOTIDE SEQUENCE</scope>
</reference>